<reference evidence="1" key="2">
    <citation type="journal article" date="2015" name="Fish Shellfish Immunol.">
        <title>Early steps in the European eel (Anguilla anguilla)-Vibrio vulnificus interaction in the gills: Role of the RtxA13 toxin.</title>
        <authorList>
            <person name="Callol A."/>
            <person name="Pajuelo D."/>
            <person name="Ebbesson L."/>
            <person name="Teles M."/>
            <person name="MacKenzie S."/>
            <person name="Amaro C."/>
        </authorList>
    </citation>
    <scope>NUCLEOTIDE SEQUENCE</scope>
</reference>
<name>A0A0E9VY79_ANGAN</name>
<proteinExistence type="predicted"/>
<reference evidence="1" key="1">
    <citation type="submission" date="2014-11" db="EMBL/GenBank/DDBJ databases">
        <authorList>
            <person name="Amaro Gonzalez C."/>
        </authorList>
    </citation>
    <scope>NUCLEOTIDE SEQUENCE</scope>
</reference>
<dbReference type="EMBL" id="GBXM01026359">
    <property type="protein sequence ID" value="JAH82218.1"/>
    <property type="molecule type" value="Transcribed_RNA"/>
</dbReference>
<evidence type="ECO:0000313" key="1">
    <source>
        <dbReference type="EMBL" id="JAH82218.1"/>
    </source>
</evidence>
<organism evidence="1">
    <name type="scientific">Anguilla anguilla</name>
    <name type="common">European freshwater eel</name>
    <name type="synonym">Muraena anguilla</name>
    <dbReference type="NCBI Taxonomy" id="7936"/>
    <lineage>
        <taxon>Eukaryota</taxon>
        <taxon>Metazoa</taxon>
        <taxon>Chordata</taxon>
        <taxon>Craniata</taxon>
        <taxon>Vertebrata</taxon>
        <taxon>Euteleostomi</taxon>
        <taxon>Actinopterygii</taxon>
        <taxon>Neopterygii</taxon>
        <taxon>Teleostei</taxon>
        <taxon>Anguilliformes</taxon>
        <taxon>Anguillidae</taxon>
        <taxon>Anguilla</taxon>
    </lineage>
</organism>
<accession>A0A0E9VY79</accession>
<protein>
    <submittedName>
        <fullName evidence="1">Uncharacterized protein</fullName>
    </submittedName>
</protein>
<dbReference type="AlphaFoldDB" id="A0A0E9VY79"/>
<sequence length="33" mass="3888">MCLYRYQTLVTFKSICKPADKKIGCRQKIRTGH</sequence>